<proteinExistence type="predicted"/>
<dbReference type="InterPro" id="IPR036821">
    <property type="entry name" value="Peptide_deformylase_sf"/>
</dbReference>
<evidence type="ECO:0000313" key="2">
    <source>
        <dbReference type="EMBL" id="OGK38336.1"/>
    </source>
</evidence>
<organism evidence="2 3">
    <name type="scientific">Candidatus Roizmanbacteria bacterium RIFCSPHIGHO2_12_FULL_41_11</name>
    <dbReference type="NCBI Taxonomy" id="1802052"/>
    <lineage>
        <taxon>Bacteria</taxon>
        <taxon>Candidatus Roizmaniibacteriota</taxon>
    </lineage>
</organism>
<feature type="region of interest" description="Disordered" evidence="1">
    <location>
        <begin position="48"/>
        <end position="67"/>
    </location>
</feature>
<gene>
    <name evidence="2" type="ORF">A3F03_02090</name>
</gene>
<dbReference type="EMBL" id="MGAC01000017">
    <property type="protein sequence ID" value="OGK38336.1"/>
    <property type="molecule type" value="Genomic_DNA"/>
</dbReference>
<protein>
    <submittedName>
        <fullName evidence="2">Uncharacterized protein</fullName>
    </submittedName>
</protein>
<dbReference type="Gene3D" id="3.90.45.10">
    <property type="entry name" value="Peptide deformylase"/>
    <property type="match status" value="1"/>
</dbReference>
<dbReference type="Proteomes" id="UP000176803">
    <property type="component" value="Unassembled WGS sequence"/>
</dbReference>
<name>A0A1F7I4M7_9BACT</name>
<evidence type="ECO:0000313" key="3">
    <source>
        <dbReference type="Proteomes" id="UP000176803"/>
    </source>
</evidence>
<accession>A0A1F7I4M7</accession>
<evidence type="ECO:0000256" key="1">
    <source>
        <dbReference type="SAM" id="MobiDB-lite"/>
    </source>
</evidence>
<comment type="caution">
    <text evidence="2">The sequence shown here is derived from an EMBL/GenBank/DDBJ whole genome shotgun (WGS) entry which is preliminary data.</text>
</comment>
<sequence>MKTKGQLLQVAELGNRALRERAKEVRDINDEKLQKLIDDLIARRAKKSSNAKTIKKSKKKVVISKSL</sequence>
<reference evidence="2 3" key="1">
    <citation type="journal article" date="2016" name="Nat. Commun.">
        <title>Thousands of microbial genomes shed light on interconnected biogeochemical processes in an aquifer system.</title>
        <authorList>
            <person name="Anantharaman K."/>
            <person name="Brown C.T."/>
            <person name="Hug L.A."/>
            <person name="Sharon I."/>
            <person name="Castelle C.J."/>
            <person name="Probst A.J."/>
            <person name="Thomas B.C."/>
            <person name="Singh A."/>
            <person name="Wilkins M.J."/>
            <person name="Karaoz U."/>
            <person name="Brodie E.L."/>
            <person name="Williams K.H."/>
            <person name="Hubbard S.S."/>
            <person name="Banfield J.F."/>
        </authorList>
    </citation>
    <scope>NUCLEOTIDE SEQUENCE [LARGE SCALE GENOMIC DNA]</scope>
</reference>
<dbReference type="AlphaFoldDB" id="A0A1F7I4M7"/>